<comment type="caution">
    <text evidence="2">The sequence shown here is derived from an EMBL/GenBank/DDBJ whole genome shotgun (WGS) entry which is preliminary data.</text>
</comment>
<feature type="transmembrane region" description="Helical" evidence="1">
    <location>
        <begin position="6"/>
        <end position="25"/>
    </location>
</feature>
<name>A0ABW1EKS6_9BACT</name>
<sequence>MAEEQNLARGVMAGMIGGLVASWVMNEFMAGPGKKLKAAIQSDEQNWCDEVDEVEAQEHPREDATMKAADAIVNTATGGRHLSWEGKQKGGPVVHYAFGALMGGVYGGLTECNLAVSAGFGTIFGAALFGGADMVAVPALELAPRDSARISPALVPPLAAHIVYGATTELVRRIVREVL</sequence>
<protein>
    <recommendedName>
        <fullName evidence="4">DUF1440 domain-containing protein</fullName>
    </recommendedName>
</protein>
<evidence type="ECO:0000313" key="3">
    <source>
        <dbReference type="Proteomes" id="UP001596091"/>
    </source>
</evidence>
<accession>A0ABW1EKS6</accession>
<keyword evidence="3" id="KW-1185">Reference proteome</keyword>
<dbReference type="RefSeq" id="WP_263332914.1">
    <property type="nucleotide sequence ID" value="NZ_JAGSYH010000001.1"/>
</dbReference>
<keyword evidence="1" id="KW-1133">Transmembrane helix</keyword>
<organism evidence="2 3">
    <name type="scientific">Acidicapsa dinghuensis</name>
    <dbReference type="NCBI Taxonomy" id="2218256"/>
    <lineage>
        <taxon>Bacteria</taxon>
        <taxon>Pseudomonadati</taxon>
        <taxon>Acidobacteriota</taxon>
        <taxon>Terriglobia</taxon>
        <taxon>Terriglobales</taxon>
        <taxon>Acidobacteriaceae</taxon>
        <taxon>Acidicapsa</taxon>
    </lineage>
</organism>
<dbReference type="Proteomes" id="UP001596091">
    <property type="component" value="Unassembled WGS sequence"/>
</dbReference>
<proteinExistence type="predicted"/>
<evidence type="ECO:0000256" key="1">
    <source>
        <dbReference type="SAM" id="Phobius"/>
    </source>
</evidence>
<dbReference type="EMBL" id="JBHSPH010000010">
    <property type="protein sequence ID" value="MFC5864594.1"/>
    <property type="molecule type" value="Genomic_DNA"/>
</dbReference>
<evidence type="ECO:0000313" key="2">
    <source>
        <dbReference type="EMBL" id="MFC5864594.1"/>
    </source>
</evidence>
<gene>
    <name evidence="2" type="ORF">ACFPT7_19960</name>
</gene>
<keyword evidence="1" id="KW-0472">Membrane</keyword>
<keyword evidence="1" id="KW-0812">Transmembrane</keyword>
<evidence type="ECO:0008006" key="4">
    <source>
        <dbReference type="Google" id="ProtNLM"/>
    </source>
</evidence>
<reference evidence="3" key="1">
    <citation type="journal article" date="2019" name="Int. J. Syst. Evol. Microbiol.">
        <title>The Global Catalogue of Microorganisms (GCM) 10K type strain sequencing project: providing services to taxonomists for standard genome sequencing and annotation.</title>
        <authorList>
            <consortium name="The Broad Institute Genomics Platform"/>
            <consortium name="The Broad Institute Genome Sequencing Center for Infectious Disease"/>
            <person name="Wu L."/>
            <person name="Ma J."/>
        </authorList>
    </citation>
    <scope>NUCLEOTIDE SEQUENCE [LARGE SCALE GENOMIC DNA]</scope>
    <source>
        <strain evidence="3">JCM 4087</strain>
    </source>
</reference>